<gene>
    <name evidence="2" type="ORF">RhiirA1_543021</name>
</gene>
<name>A0A2N0QSH4_9GLOM</name>
<protein>
    <submittedName>
        <fullName evidence="2">Uncharacterized protein</fullName>
    </submittedName>
</protein>
<dbReference type="VEuPathDB" id="FungiDB:FUN_024939"/>
<reference evidence="2 3" key="1">
    <citation type="submission" date="2017-10" db="EMBL/GenBank/DDBJ databases">
        <title>Extensive intraspecific genome diversity in a model arbuscular mycorrhizal fungus.</title>
        <authorList>
            <person name="Chen E.C.H."/>
            <person name="Morin E."/>
            <person name="Baudet D."/>
            <person name="Noel J."/>
            <person name="Ndikumana S."/>
            <person name="Charron P."/>
            <person name="St-Onge C."/>
            <person name="Giorgi J."/>
            <person name="Grigoriev I.V."/>
            <person name="Roux C."/>
            <person name="Martin F.M."/>
            <person name="Corradi N."/>
        </authorList>
    </citation>
    <scope>NUCLEOTIDE SEQUENCE [LARGE SCALE GENOMIC DNA]</scope>
    <source>
        <strain evidence="2 3">A1</strain>
    </source>
</reference>
<feature type="compositionally biased region" description="Acidic residues" evidence="1">
    <location>
        <begin position="143"/>
        <end position="159"/>
    </location>
</feature>
<comment type="caution">
    <text evidence="2">The sequence shown here is derived from an EMBL/GenBank/DDBJ whole genome shotgun (WGS) entry which is preliminary data.</text>
</comment>
<evidence type="ECO:0000256" key="1">
    <source>
        <dbReference type="SAM" id="MobiDB-lite"/>
    </source>
</evidence>
<accession>A0A2N0QSH4</accession>
<dbReference type="VEuPathDB" id="FungiDB:RhiirA1_543021"/>
<feature type="compositionally biased region" description="Basic and acidic residues" evidence="1">
    <location>
        <begin position="124"/>
        <end position="133"/>
    </location>
</feature>
<feature type="region of interest" description="Disordered" evidence="1">
    <location>
        <begin position="124"/>
        <end position="183"/>
    </location>
</feature>
<dbReference type="VEuPathDB" id="FungiDB:RhiirFUN_022936"/>
<proteinExistence type="predicted"/>
<evidence type="ECO:0000313" key="2">
    <source>
        <dbReference type="EMBL" id="PKC54018.1"/>
    </source>
</evidence>
<sequence>MTRVRKEQKTTVQNEAEITRRGQGHGRDRGRGRDHSSSSVSSTQVLKTTAVIKCDTPIQEYEAEADHHDSEKQSSKPDLNVISISDDELGPAFDDTLNDLSISGPFKLDYSTIIDNSKKICEDDREIETERATASRSAKISESDDDKEDKSDSDESTESPDEKYGERRRNRQGLTLHDTKKDKPKALNGMKNILEVCQWLIERPDVLVMANQMYNAMNTSLDLPLVNNMTPTAPISKATAAISANDEKALARLWHEEIKCLFLRCRAPPDDAIESLVKTIFNYDLYSNNAEEVICHSKRTLTDFCSKLNKKIDAKVHEFREIRVKKGKITAPARSEIEEYMTSEVVEQILYRYLTGTYKTKLKKCGTLEHLVLFVREAFKIHYTKYDVKAIKELDNITKNYKVPSRSGKNIATKLSLEY</sequence>
<feature type="region of interest" description="Disordered" evidence="1">
    <location>
        <begin position="1"/>
        <end position="92"/>
    </location>
</feature>
<organism evidence="2 3">
    <name type="scientific">Rhizophagus irregularis</name>
    <dbReference type="NCBI Taxonomy" id="588596"/>
    <lineage>
        <taxon>Eukaryota</taxon>
        <taxon>Fungi</taxon>
        <taxon>Fungi incertae sedis</taxon>
        <taxon>Mucoromycota</taxon>
        <taxon>Glomeromycotina</taxon>
        <taxon>Glomeromycetes</taxon>
        <taxon>Glomerales</taxon>
        <taxon>Glomeraceae</taxon>
        <taxon>Rhizophagus</taxon>
    </lineage>
</organism>
<reference evidence="2 3" key="2">
    <citation type="submission" date="2017-10" db="EMBL/GenBank/DDBJ databases">
        <title>Genome analyses suggest a sexual origin of heterokaryosis in a supposedly ancient asexual fungus.</title>
        <authorList>
            <person name="Corradi N."/>
            <person name="Sedzielewska K."/>
            <person name="Noel J."/>
            <person name="Charron P."/>
            <person name="Farinelli L."/>
            <person name="Marton T."/>
            <person name="Kruger M."/>
            <person name="Pelin A."/>
            <person name="Brachmann A."/>
            <person name="Corradi N."/>
        </authorList>
    </citation>
    <scope>NUCLEOTIDE SEQUENCE [LARGE SCALE GENOMIC DNA]</scope>
    <source>
        <strain evidence="2 3">A1</strain>
    </source>
</reference>
<evidence type="ECO:0000313" key="3">
    <source>
        <dbReference type="Proteomes" id="UP000232688"/>
    </source>
</evidence>
<dbReference type="AlphaFoldDB" id="A0A2N0QSH4"/>
<feature type="compositionally biased region" description="Basic and acidic residues" evidence="1">
    <location>
        <begin position="64"/>
        <end position="75"/>
    </location>
</feature>
<dbReference type="EMBL" id="LLXH01003628">
    <property type="protein sequence ID" value="PKC54018.1"/>
    <property type="molecule type" value="Genomic_DNA"/>
</dbReference>
<dbReference type="Proteomes" id="UP000232688">
    <property type="component" value="Unassembled WGS sequence"/>
</dbReference>
<feature type="compositionally biased region" description="Basic and acidic residues" evidence="1">
    <location>
        <begin position="17"/>
        <end position="36"/>
    </location>
</feature>